<comment type="caution">
    <text evidence="2">The sequence shown here is derived from an EMBL/GenBank/DDBJ whole genome shotgun (WGS) entry which is preliminary data.</text>
</comment>
<dbReference type="Proteomes" id="UP000551616">
    <property type="component" value="Unassembled WGS sequence"/>
</dbReference>
<accession>A0A7V8V9Q4</accession>
<organism evidence="2 3">
    <name type="scientific">Bremerella alba</name>
    <dbReference type="NCBI Taxonomy" id="980252"/>
    <lineage>
        <taxon>Bacteria</taxon>
        <taxon>Pseudomonadati</taxon>
        <taxon>Planctomycetota</taxon>
        <taxon>Planctomycetia</taxon>
        <taxon>Pirellulales</taxon>
        <taxon>Pirellulaceae</taxon>
        <taxon>Bremerella</taxon>
    </lineage>
</organism>
<protein>
    <submittedName>
        <fullName evidence="2">Uncharacterized protein</fullName>
    </submittedName>
</protein>
<evidence type="ECO:0000313" key="2">
    <source>
        <dbReference type="EMBL" id="MBA2117528.1"/>
    </source>
</evidence>
<keyword evidence="3" id="KW-1185">Reference proteome</keyword>
<proteinExistence type="predicted"/>
<feature type="region of interest" description="Disordered" evidence="1">
    <location>
        <begin position="38"/>
        <end position="62"/>
    </location>
</feature>
<gene>
    <name evidence="2" type="ORF">HOV93_47270</name>
</gene>
<sequence length="79" mass="8751">MRFSNSSESDLSTNGRETAWGGPEIYLWVGNADKRLRQEREQVAKSPSDSSPTHKPLVADGHPEINLWATPIQFAVTSP</sequence>
<dbReference type="EMBL" id="JABRWO010000016">
    <property type="protein sequence ID" value="MBA2117528.1"/>
    <property type="molecule type" value="Genomic_DNA"/>
</dbReference>
<name>A0A7V8V9Q4_9BACT</name>
<evidence type="ECO:0000256" key="1">
    <source>
        <dbReference type="SAM" id="MobiDB-lite"/>
    </source>
</evidence>
<dbReference type="AlphaFoldDB" id="A0A7V8V9Q4"/>
<reference evidence="2 3" key="1">
    <citation type="submission" date="2020-05" db="EMBL/GenBank/DDBJ databases">
        <title>Bremerella alba sp. nov., a novel planctomycete isolated from the surface of the macroalga Fucus spiralis.</title>
        <authorList>
            <person name="Godinho O."/>
            <person name="Botelho R."/>
            <person name="Albuquerque L."/>
            <person name="Wiegand S."/>
            <person name="Da Costa M.S."/>
            <person name="Lobo-Da-Cunha A."/>
            <person name="Jogler C."/>
            <person name="Lage O.M."/>
        </authorList>
    </citation>
    <scope>NUCLEOTIDE SEQUENCE [LARGE SCALE GENOMIC DNA]</scope>
    <source>
        <strain evidence="2 3">FF15</strain>
    </source>
</reference>
<evidence type="ECO:0000313" key="3">
    <source>
        <dbReference type="Proteomes" id="UP000551616"/>
    </source>
</evidence>